<accession>A0A224Y4U7</accession>
<dbReference type="EMBL" id="GFTR01000703">
    <property type="protein sequence ID" value="JAW15723.1"/>
    <property type="molecule type" value="Transcribed_RNA"/>
</dbReference>
<dbReference type="AlphaFoldDB" id="A0A224Y4U7"/>
<organism evidence="1">
    <name type="scientific">Panstrongylus lignarius</name>
    <dbReference type="NCBI Taxonomy" id="156445"/>
    <lineage>
        <taxon>Eukaryota</taxon>
        <taxon>Metazoa</taxon>
        <taxon>Ecdysozoa</taxon>
        <taxon>Arthropoda</taxon>
        <taxon>Hexapoda</taxon>
        <taxon>Insecta</taxon>
        <taxon>Pterygota</taxon>
        <taxon>Neoptera</taxon>
        <taxon>Paraneoptera</taxon>
        <taxon>Hemiptera</taxon>
        <taxon>Heteroptera</taxon>
        <taxon>Panheteroptera</taxon>
        <taxon>Cimicomorpha</taxon>
        <taxon>Reduviidae</taxon>
        <taxon>Triatominae</taxon>
        <taxon>Panstrongylus</taxon>
    </lineage>
</organism>
<proteinExistence type="predicted"/>
<sequence>MALILQFCFQWKSCLLGQCIVTCMWHFRWLLAKHIVSALCRRSRPFTITSTGSFLKTDQMVTRITSVSSCITKKSAT</sequence>
<name>A0A224Y4U7_9HEMI</name>
<evidence type="ECO:0000313" key="1">
    <source>
        <dbReference type="EMBL" id="JAW15723.1"/>
    </source>
</evidence>
<reference evidence="1" key="1">
    <citation type="journal article" date="2018" name="PLoS Negl. Trop. Dis.">
        <title>An insight into the salivary gland and fat body transcriptome of Panstrongylus lignarius (Hemiptera: Heteroptera), the main vector of Chagas disease in Peru.</title>
        <authorList>
            <person name="Nevoa J.C."/>
            <person name="Mendes M.T."/>
            <person name="da Silva M.V."/>
            <person name="Soares S.C."/>
            <person name="Oliveira C.J.F."/>
            <person name="Ribeiro J.M.C."/>
        </authorList>
    </citation>
    <scope>NUCLEOTIDE SEQUENCE</scope>
</reference>
<protein>
    <submittedName>
        <fullName evidence="1">Uncharacterized protein</fullName>
    </submittedName>
</protein>